<evidence type="ECO:0000313" key="2">
    <source>
        <dbReference type="EMBL" id="TGL58676.1"/>
    </source>
</evidence>
<keyword evidence="1" id="KW-0472">Membrane</keyword>
<keyword evidence="1" id="KW-0812">Transmembrane</keyword>
<sequence>MLGRKGVLVLNIISDIDKFPIVEKDIPTLLTSTEFNSGEKYSDFNPIIDKVAAYGNGGLIAGKVLAKVGLFGMLAKSWKLIGIGFLALIGIVKKYFNKSSEN</sequence>
<name>A0A4R9K0Q4_9LEPT</name>
<organism evidence="2 3">
    <name type="scientific">Leptospira ognonensis</name>
    <dbReference type="NCBI Taxonomy" id="2484945"/>
    <lineage>
        <taxon>Bacteria</taxon>
        <taxon>Pseudomonadati</taxon>
        <taxon>Spirochaetota</taxon>
        <taxon>Spirochaetia</taxon>
        <taxon>Leptospirales</taxon>
        <taxon>Leptospiraceae</taxon>
        <taxon>Leptospira</taxon>
    </lineage>
</organism>
<dbReference type="Pfam" id="PF09935">
    <property type="entry name" value="DUF2167"/>
    <property type="match status" value="1"/>
</dbReference>
<evidence type="ECO:0000313" key="3">
    <source>
        <dbReference type="Proteomes" id="UP000297693"/>
    </source>
</evidence>
<dbReference type="EMBL" id="RQGD01000031">
    <property type="protein sequence ID" value="TGL58676.1"/>
    <property type="molecule type" value="Genomic_DNA"/>
</dbReference>
<evidence type="ECO:0000256" key="1">
    <source>
        <dbReference type="SAM" id="Phobius"/>
    </source>
</evidence>
<dbReference type="InterPro" id="IPR018682">
    <property type="entry name" value="DUF2167_membr"/>
</dbReference>
<dbReference type="AlphaFoldDB" id="A0A4R9K0Q4"/>
<reference evidence="2" key="1">
    <citation type="journal article" date="2019" name="PLoS Negl. Trop. Dis.">
        <title>Revisiting the worldwide diversity of Leptospira species in the environment.</title>
        <authorList>
            <person name="Vincent A.T."/>
            <person name="Schiettekatte O."/>
            <person name="Bourhy P."/>
            <person name="Veyrier F.J."/>
            <person name="Picardeau M."/>
        </authorList>
    </citation>
    <scope>NUCLEOTIDE SEQUENCE [LARGE SCALE GENOMIC DNA]</scope>
    <source>
        <strain evidence="2">201702476</strain>
    </source>
</reference>
<keyword evidence="1" id="KW-1133">Transmembrane helix</keyword>
<accession>A0A4R9K0Q4</accession>
<dbReference type="OrthoDB" id="196355at2"/>
<feature type="transmembrane region" description="Helical" evidence="1">
    <location>
        <begin position="77"/>
        <end position="96"/>
    </location>
</feature>
<keyword evidence="3" id="KW-1185">Reference proteome</keyword>
<protein>
    <submittedName>
        <fullName evidence="2">DUF2167 domain-containing protein</fullName>
    </submittedName>
</protein>
<dbReference type="Proteomes" id="UP000297693">
    <property type="component" value="Unassembled WGS sequence"/>
</dbReference>
<gene>
    <name evidence="2" type="ORF">EHQ58_10175</name>
</gene>
<comment type="caution">
    <text evidence="2">The sequence shown here is derived from an EMBL/GenBank/DDBJ whole genome shotgun (WGS) entry which is preliminary data.</text>
</comment>
<proteinExistence type="predicted"/>